<comment type="caution">
    <text evidence="1">The sequence shown here is derived from an EMBL/GenBank/DDBJ whole genome shotgun (WGS) entry which is preliminary data.</text>
</comment>
<gene>
    <name evidence="1" type="ORF">HP467_07240</name>
</gene>
<dbReference type="RefSeq" id="WP_175325736.1">
    <property type="nucleotide sequence ID" value="NZ_BAAAWP010000001.1"/>
</dbReference>
<dbReference type="EMBL" id="JABMCG010000095">
    <property type="protein sequence ID" value="NUU27906.1"/>
    <property type="molecule type" value="Genomic_DNA"/>
</dbReference>
<protein>
    <submittedName>
        <fullName evidence="1">Uncharacterized protein</fullName>
    </submittedName>
</protein>
<proteinExistence type="predicted"/>
<accession>A0A850DQV3</accession>
<evidence type="ECO:0000313" key="2">
    <source>
        <dbReference type="Proteomes" id="UP000539146"/>
    </source>
</evidence>
<name>A0A850DQV3_9MICO</name>
<organism evidence="1 2">
    <name type="scientific">Curtobacterium citreum</name>
    <dbReference type="NCBI Taxonomy" id="2036"/>
    <lineage>
        <taxon>Bacteria</taxon>
        <taxon>Bacillati</taxon>
        <taxon>Actinomycetota</taxon>
        <taxon>Actinomycetes</taxon>
        <taxon>Micrococcales</taxon>
        <taxon>Microbacteriaceae</taxon>
        <taxon>Curtobacterium</taxon>
    </lineage>
</organism>
<sequence>MSADELDEFWVHTITVETLLGEGGDGTVYAPPVEVPCFIDGGSKITRTATGEQLVVAAPVYAPLEHAGTLTAGSKVTVRGRPARILAVTVYDSGTLDLPDHVQIALT</sequence>
<evidence type="ECO:0000313" key="1">
    <source>
        <dbReference type="EMBL" id="NUU27906.1"/>
    </source>
</evidence>
<dbReference type="Proteomes" id="UP000539146">
    <property type="component" value="Unassembled WGS sequence"/>
</dbReference>
<reference evidence="1 2" key="1">
    <citation type="submission" date="2020-05" db="EMBL/GenBank/DDBJ databases">
        <title>Genome Sequencing of Type Strains.</title>
        <authorList>
            <person name="Lemaire J.F."/>
            <person name="Inderbitzin P."/>
            <person name="Gregorio O.A."/>
            <person name="Collins S.B."/>
            <person name="Wespe N."/>
            <person name="Knight-Connoni V."/>
        </authorList>
    </citation>
    <scope>NUCLEOTIDE SEQUENCE [LARGE SCALE GENOMIC DNA]</scope>
    <source>
        <strain evidence="1 2">DSM 20512</strain>
    </source>
</reference>
<dbReference type="AlphaFoldDB" id="A0A850DQV3"/>